<keyword evidence="1" id="KW-0812">Transmembrane</keyword>
<evidence type="ECO:0000259" key="2">
    <source>
        <dbReference type="Pfam" id="PF07654"/>
    </source>
</evidence>
<feature type="domain" description="Immunoglobulin C1-set" evidence="2">
    <location>
        <begin position="25"/>
        <end position="88"/>
    </location>
</feature>
<evidence type="ECO:0000256" key="1">
    <source>
        <dbReference type="SAM" id="Phobius"/>
    </source>
</evidence>
<gene>
    <name evidence="3" type="ORF">GDO78_013814</name>
</gene>
<dbReference type="EMBL" id="WNTK01001058">
    <property type="protein sequence ID" value="KAG9468065.1"/>
    <property type="molecule type" value="Genomic_DNA"/>
</dbReference>
<dbReference type="InterPro" id="IPR013783">
    <property type="entry name" value="Ig-like_fold"/>
</dbReference>
<keyword evidence="1" id="KW-1133">Transmembrane helix</keyword>
<evidence type="ECO:0000313" key="4">
    <source>
        <dbReference type="Proteomes" id="UP000770717"/>
    </source>
</evidence>
<dbReference type="SUPFAM" id="SSF48726">
    <property type="entry name" value="Immunoglobulin"/>
    <property type="match status" value="1"/>
</dbReference>
<dbReference type="Pfam" id="PF07654">
    <property type="entry name" value="C1-set"/>
    <property type="match status" value="1"/>
</dbReference>
<dbReference type="OrthoDB" id="9945861at2759"/>
<dbReference type="InterPro" id="IPR003597">
    <property type="entry name" value="Ig_C1-set"/>
</dbReference>
<comment type="caution">
    <text evidence="3">The sequence shown here is derived from an EMBL/GenBank/DDBJ whole genome shotgun (WGS) entry which is preliminary data.</text>
</comment>
<dbReference type="Proteomes" id="UP000770717">
    <property type="component" value="Unassembled WGS sequence"/>
</dbReference>
<accession>A0A8J6JQW2</accession>
<evidence type="ECO:0000313" key="3">
    <source>
        <dbReference type="EMBL" id="KAG9468065.1"/>
    </source>
</evidence>
<keyword evidence="4" id="KW-1185">Reference proteome</keyword>
<proteinExistence type="predicted"/>
<sequence>NVPFFSITGDNRVTAPSVFVLKSQEENSLVACLAKDFYPKNLEIYMNSTKDSSRLDKVSTKLTAQGKYNAVLVTNLESNNVQCQAKHQEKWVTNMETASKLKERSNTLAFIVIGIRVLFTKAIVFNMIMTAKLLAL</sequence>
<name>A0A8J6JQW2_ELECQ</name>
<keyword evidence="1" id="KW-0472">Membrane</keyword>
<reference evidence="3" key="1">
    <citation type="thesis" date="2020" institute="ProQuest LLC" country="789 East Eisenhower Parkway, Ann Arbor, MI, USA">
        <title>Comparative Genomics and Chromosome Evolution.</title>
        <authorList>
            <person name="Mudd A.B."/>
        </authorList>
    </citation>
    <scope>NUCLEOTIDE SEQUENCE</scope>
    <source>
        <strain evidence="3">HN-11 Male</strain>
        <tissue evidence="3">Kidney and liver</tissue>
    </source>
</reference>
<feature type="transmembrane region" description="Helical" evidence="1">
    <location>
        <begin position="108"/>
        <end position="129"/>
    </location>
</feature>
<organism evidence="3 4">
    <name type="scientific">Eleutherodactylus coqui</name>
    <name type="common">Puerto Rican coqui</name>
    <dbReference type="NCBI Taxonomy" id="57060"/>
    <lineage>
        <taxon>Eukaryota</taxon>
        <taxon>Metazoa</taxon>
        <taxon>Chordata</taxon>
        <taxon>Craniata</taxon>
        <taxon>Vertebrata</taxon>
        <taxon>Euteleostomi</taxon>
        <taxon>Amphibia</taxon>
        <taxon>Batrachia</taxon>
        <taxon>Anura</taxon>
        <taxon>Neobatrachia</taxon>
        <taxon>Hyloidea</taxon>
        <taxon>Eleutherodactylidae</taxon>
        <taxon>Eleutherodactylinae</taxon>
        <taxon>Eleutherodactylus</taxon>
        <taxon>Eleutherodactylus</taxon>
    </lineage>
</organism>
<dbReference type="Gene3D" id="2.60.40.10">
    <property type="entry name" value="Immunoglobulins"/>
    <property type="match status" value="1"/>
</dbReference>
<dbReference type="InterPro" id="IPR036179">
    <property type="entry name" value="Ig-like_dom_sf"/>
</dbReference>
<dbReference type="AlphaFoldDB" id="A0A8J6JQW2"/>
<feature type="non-terminal residue" evidence="3">
    <location>
        <position position="1"/>
    </location>
</feature>
<protein>
    <recommendedName>
        <fullName evidence="2">Immunoglobulin C1-set domain-containing protein</fullName>
    </recommendedName>
</protein>